<protein>
    <recommendedName>
        <fullName evidence="1">AB hydrolase-1 domain-containing protein</fullName>
    </recommendedName>
</protein>
<sequence>MEDRRSMPLAGQRVMDLSCDGEVRCFHAGTPEHPVYVDQVRSSHVALRKMPVVMVHGAGHTGTCYLATPDRRPGWAPRFAAAGRDVFVPDWPGHGRSPSGPDFSRLGTRDVATSLLEAGADCSVVVPNRIPYPLGEVENFITVDDFIFEWLDAKLGAARRLDPVTYL</sequence>
<feature type="domain" description="AB hydrolase-1" evidence="1">
    <location>
        <begin position="52"/>
        <end position="120"/>
    </location>
</feature>
<evidence type="ECO:0000313" key="3">
    <source>
        <dbReference type="Proteomes" id="UP000024900"/>
    </source>
</evidence>
<dbReference type="Gene3D" id="3.40.50.1820">
    <property type="entry name" value="alpha/beta hydrolase"/>
    <property type="match status" value="1"/>
</dbReference>
<dbReference type="AlphaFoldDB" id="A0A837CDT6"/>
<accession>A0A837CDT6</accession>
<organism evidence="2 3">
    <name type="scientific">Bradyrhizobium diazoefficiens SEMIA 5080</name>
    <dbReference type="NCBI Taxonomy" id="754504"/>
    <lineage>
        <taxon>Bacteria</taxon>
        <taxon>Pseudomonadati</taxon>
        <taxon>Pseudomonadota</taxon>
        <taxon>Alphaproteobacteria</taxon>
        <taxon>Hyphomicrobiales</taxon>
        <taxon>Nitrobacteraceae</taxon>
        <taxon>Bradyrhizobium</taxon>
    </lineage>
</organism>
<comment type="caution">
    <text evidence="2">The sequence shown here is derived from an EMBL/GenBank/DDBJ whole genome shotgun (WGS) entry which is preliminary data.</text>
</comment>
<gene>
    <name evidence="2" type="ORF">BJA5080_03922</name>
</gene>
<dbReference type="InterPro" id="IPR029058">
    <property type="entry name" value="AB_hydrolase_fold"/>
</dbReference>
<dbReference type="EMBL" id="ADOU02000005">
    <property type="protein sequence ID" value="KGJ67302.1"/>
    <property type="molecule type" value="Genomic_DNA"/>
</dbReference>
<dbReference type="Pfam" id="PF12697">
    <property type="entry name" value="Abhydrolase_6"/>
    <property type="match status" value="1"/>
</dbReference>
<dbReference type="InterPro" id="IPR050228">
    <property type="entry name" value="Carboxylesterase_BioH"/>
</dbReference>
<reference evidence="2 3" key="1">
    <citation type="journal article" date="2014" name="BMC Genomics">
        <title>Comparative genomics of Bradyrhizobium japonicum CPAC 15 and Bradyrhizobium diazoefficiens CPAC 7: elite model strains for understanding symbiotic performance with soybean.</title>
        <authorList>
            <person name="Siqueira A.F."/>
            <person name="Ormeno-Orrillo E."/>
            <person name="Souza R.C."/>
            <person name="Rodrigues E.P."/>
            <person name="Almeida L.G."/>
            <person name="Barcellos F.G."/>
            <person name="Batista J.S."/>
            <person name="Nakatami A.S."/>
            <person name="Martinez-Romero E."/>
            <person name="Vasconcelos A.T."/>
            <person name="Hungria M."/>
        </authorList>
    </citation>
    <scope>NUCLEOTIDE SEQUENCE [LARGE SCALE GENOMIC DNA]</scope>
    <source>
        <strain evidence="2 3">SEMIA 5080</strain>
    </source>
</reference>
<dbReference type="Proteomes" id="UP000024900">
    <property type="component" value="Unassembled WGS sequence"/>
</dbReference>
<evidence type="ECO:0000259" key="1">
    <source>
        <dbReference type="Pfam" id="PF12697"/>
    </source>
</evidence>
<name>A0A837CDT6_9BRAD</name>
<dbReference type="InterPro" id="IPR000073">
    <property type="entry name" value="AB_hydrolase_1"/>
</dbReference>
<evidence type="ECO:0000313" key="2">
    <source>
        <dbReference type="EMBL" id="KGJ67302.1"/>
    </source>
</evidence>
<dbReference type="PANTHER" id="PTHR43194">
    <property type="entry name" value="HYDROLASE ALPHA/BETA FOLD FAMILY"/>
    <property type="match status" value="1"/>
</dbReference>
<dbReference type="SUPFAM" id="SSF53474">
    <property type="entry name" value="alpha/beta-Hydrolases"/>
    <property type="match status" value="1"/>
</dbReference>
<proteinExistence type="predicted"/>
<dbReference type="PANTHER" id="PTHR43194:SF5">
    <property type="entry name" value="PIMELOYL-[ACYL-CARRIER PROTEIN] METHYL ESTER ESTERASE"/>
    <property type="match status" value="1"/>
</dbReference>